<dbReference type="Pfam" id="PF01841">
    <property type="entry name" value="Transglut_core"/>
    <property type="match status" value="1"/>
</dbReference>
<protein>
    <recommendedName>
        <fullName evidence="1">Transglutaminase-like domain-containing protein</fullName>
    </recommendedName>
</protein>
<gene>
    <name evidence="2" type="ORF">JL102_13975</name>
</gene>
<dbReference type="AlphaFoldDB" id="A0A937K1E2"/>
<dbReference type="PANTHER" id="PTHR46333:SF2">
    <property type="entry name" value="CYTOKINESIS PROTEIN 3"/>
    <property type="match status" value="1"/>
</dbReference>
<keyword evidence="3" id="KW-1185">Reference proteome</keyword>
<dbReference type="RefSeq" id="WP_202245034.1">
    <property type="nucleotide sequence ID" value="NZ_JAESIY010000007.1"/>
</dbReference>
<dbReference type="InterPro" id="IPR002931">
    <property type="entry name" value="Transglutaminase-like"/>
</dbReference>
<evidence type="ECO:0000313" key="3">
    <source>
        <dbReference type="Proteomes" id="UP000659388"/>
    </source>
</evidence>
<feature type="domain" description="Transglutaminase-like" evidence="1">
    <location>
        <begin position="114"/>
        <end position="179"/>
    </location>
</feature>
<dbReference type="Proteomes" id="UP000659388">
    <property type="component" value="Unassembled WGS sequence"/>
</dbReference>
<dbReference type="InterPro" id="IPR052557">
    <property type="entry name" value="CAP/Cytokinesis_protein"/>
</dbReference>
<dbReference type="EMBL" id="JAESIY010000007">
    <property type="protein sequence ID" value="MBL3657250.1"/>
    <property type="molecule type" value="Genomic_DNA"/>
</dbReference>
<organism evidence="2 3">
    <name type="scientific">Fulvivirga sediminis</name>
    <dbReference type="NCBI Taxonomy" id="2803949"/>
    <lineage>
        <taxon>Bacteria</taxon>
        <taxon>Pseudomonadati</taxon>
        <taxon>Bacteroidota</taxon>
        <taxon>Cytophagia</taxon>
        <taxon>Cytophagales</taxon>
        <taxon>Fulvivirgaceae</taxon>
        <taxon>Fulvivirga</taxon>
    </lineage>
</organism>
<proteinExistence type="predicted"/>
<dbReference type="SMART" id="SM00460">
    <property type="entry name" value="TGc"/>
    <property type="match status" value="1"/>
</dbReference>
<sequence>MRYLLLFIVWCFTFAGKAQIPERDREKYHKADSIAALYPKHSLDDTRALSLLLTSSLKDDEQKFRAIYKWVCLNIKNDIHLFQLNENKRRRFRDKPDKLREWNESFVKAVFQKMRKNHSTICTGYAYLIKELSYHAGITSKVVNGYGKTAISNSETIVPNHSWNAVMINNSWYLCDATWSSGVVNMTQYSFKASFSEGYFLTSPDLFSKNHYPLDTTWLLLKNKPSFDDFIKGPLLYKDAFNMKIIPDSPSQFDNQLIQDAPFEITLKVKSPKTVNKEYIMCQSVQNGNVKLFKPEVIAESDDNIKLSGHFAGRGTHVLHILYNGEYLASYRFKVTKKG</sequence>
<comment type="caution">
    <text evidence="2">The sequence shown here is derived from an EMBL/GenBank/DDBJ whole genome shotgun (WGS) entry which is preliminary data.</text>
</comment>
<dbReference type="SUPFAM" id="SSF54001">
    <property type="entry name" value="Cysteine proteinases"/>
    <property type="match status" value="1"/>
</dbReference>
<dbReference type="PANTHER" id="PTHR46333">
    <property type="entry name" value="CYTOKINESIS PROTEIN 3"/>
    <property type="match status" value="1"/>
</dbReference>
<dbReference type="InterPro" id="IPR038765">
    <property type="entry name" value="Papain-like_cys_pep_sf"/>
</dbReference>
<evidence type="ECO:0000259" key="1">
    <source>
        <dbReference type="SMART" id="SM00460"/>
    </source>
</evidence>
<reference evidence="2" key="1">
    <citation type="submission" date="2021-01" db="EMBL/GenBank/DDBJ databases">
        <title>Fulvivirga kasyanovii gen. nov., sp nov., a novel member of the phylum Bacteroidetes isolated from seawater in a mussel farm.</title>
        <authorList>
            <person name="Zhao L.-H."/>
            <person name="Wang Z.-J."/>
        </authorList>
    </citation>
    <scope>NUCLEOTIDE SEQUENCE</scope>
    <source>
        <strain evidence="2">2943</strain>
    </source>
</reference>
<dbReference type="Gene3D" id="3.10.620.30">
    <property type="match status" value="1"/>
</dbReference>
<evidence type="ECO:0000313" key="2">
    <source>
        <dbReference type="EMBL" id="MBL3657250.1"/>
    </source>
</evidence>
<name>A0A937K1E2_9BACT</name>
<accession>A0A937K1E2</accession>
<dbReference type="GO" id="GO:0005737">
    <property type="term" value="C:cytoplasm"/>
    <property type="evidence" value="ECO:0007669"/>
    <property type="project" value="TreeGrafter"/>
</dbReference>